<keyword evidence="3" id="KW-0813">Transport</keyword>
<dbReference type="PANTHER" id="PTHR42718:SF9">
    <property type="entry name" value="MAJOR FACILITATOR SUPERFAMILY MULTIDRUG TRANSPORTER MFSC"/>
    <property type="match status" value="1"/>
</dbReference>
<feature type="domain" description="Major facilitator superfamily (MFS) profile" evidence="9">
    <location>
        <begin position="30"/>
        <end position="526"/>
    </location>
</feature>
<dbReference type="CDD" id="cd17503">
    <property type="entry name" value="MFS_LmrB_MDR_like"/>
    <property type="match status" value="1"/>
</dbReference>
<feature type="transmembrane region" description="Helical" evidence="8">
    <location>
        <begin position="68"/>
        <end position="88"/>
    </location>
</feature>
<evidence type="ECO:0000256" key="6">
    <source>
        <dbReference type="ARBA" id="ARBA00022989"/>
    </source>
</evidence>
<dbReference type="InterPro" id="IPR036259">
    <property type="entry name" value="MFS_trans_sf"/>
</dbReference>
<feature type="transmembrane region" description="Helical" evidence="8">
    <location>
        <begin position="322"/>
        <end position="343"/>
    </location>
</feature>
<keyword evidence="6 8" id="KW-1133">Transmembrane helix</keyword>
<evidence type="ECO:0000259" key="9">
    <source>
        <dbReference type="PROSITE" id="PS50850"/>
    </source>
</evidence>
<evidence type="ECO:0000313" key="11">
    <source>
        <dbReference type="Proteomes" id="UP000583556"/>
    </source>
</evidence>
<dbReference type="AlphaFoldDB" id="A0A7Y0BPA7"/>
<dbReference type="Gene3D" id="1.20.1250.20">
    <property type="entry name" value="MFS general substrate transporter like domains"/>
    <property type="match status" value="1"/>
</dbReference>
<keyword evidence="11" id="KW-1185">Reference proteome</keyword>
<evidence type="ECO:0000256" key="8">
    <source>
        <dbReference type="SAM" id="Phobius"/>
    </source>
</evidence>
<protein>
    <submittedName>
        <fullName evidence="10">DHA2 family efflux MFS transporter permease subunit</fullName>
    </submittedName>
</protein>
<feature type="transmembrane region" description="Helical" evidence="8">
    <location>
        <begin position="350"/>
        <end position="367"/>
    </location>
</feature>
<dbReference type="Pfam" id="PF07690">
    <property type="entry name" value="MFS_1"/>
    <property type="match status" value="1"/>
</dbReference>
<gene>
    <name evidence="10" type="ORF">HHL27_09385</name>
</gene>
<feature type="transmembrane region" description="Helical" evidence="8">
    <location>
        <begin position="153"/>
        <end position="176"/>
    </location>
</feature>
<evidence type="ECO:0000256" key="4">
    <source>
        <dbReference type="ARBA" id="ARBA00022475"/>
    </source>
</evidence>
<feature type="transmembrane region" description="Helical" evidence="8">
    <location>
        <begin position="28"/>
        <end position="48"/>
    </location>
</feature>
<feature type="transmembrane region" description="Helical" evidence="8">
    <location>
        <begin position="213"/>
        <end position="236"/>
    </location>
</feature>
<proteinExistence type="inferred from homology"/>
<dbReference type="Proteomes" id="UP000583556">
    <property type="component" value="Unassembled WGS sequence"/>
</dbReference>
<dbReference type="PANTHER" id="PTHR42718">
    <property type="entry name" value="MAJOR FACILITATOR SUPERFAMILY MULTIDRUG TRANSPORTER MFSC"/>
    <property type="match status" value="1"/>
</dbReference>
<dbReference type="PROSITE" id="PS50850">
    <property type="entry name" value="MFS"/>
    <property type="match status" value="1"/>
</dbReference>
<dbReference type="Gene3D" id="1.20.1720.10">
    <property type="entry name" value="Multidrug resistance protein D"/>
    <property type="match status" value="1"/>
</dbReference>
<evidence type="ECO:0000256" key="7">
    <source>
        <dbReference type="ARBA" id="ARBA00023136"/>
    </source>
</evidence>
<reference evidence="10 11" key="1">
    <citation type="submission" date="2020-04" db="EMBL/GenBank/DDBJ databases">
        <title>Novosphingobium sp. TW-4 isolated from soil.</title>
        <authorList>
            <person name="Dahal R.H."/>
            <person name="Chaudhary D.K."/>
        </authorList>
    </citation>
    <scope>NUCLEOTIDE SEQUENCE [LARGE SCALE GENOMIC DNA]</scope>
    <source>
        <strain evidence="10 11">TW-4</strain>
    </source>
</reference>
<accession>A0A7Y0BPA7</accession>
<evidence type="ECO:0000256" key="5">
    <source>
        <dbReference type="ARBA" id="ARBA00022692"/>
    </source>
</evidence>
<feature type="transmembrane region" description="Helical" evidence="8">
    <location>
        <begin position="286"/>
        <end position="310"/>
    </location>
</feature>
<dbReference type="NCBIfam" id="TIGR00711">
    <property type="entry name" value="efflux_EmrB"/>
    <property type="match status" value="1"/>
</dbReference>
<evidence type="ECO:0000313" key="10">
    <source>
        <dbReference type="EMBL" id="NML93880.1"/>
    </source>
</evidence>
<dbReference type="InterPro" id="IPR011701">
    <property type="entry name" value="MFS"/>
</dbReference>
<dbReference type="InterPro" id="IPR004638">
    <property type="entry name" value="EmrB-like"/>
</dbReference>
<comment type="caution">
    <text evidence="10">The sequence shown here is derived from an EMBL/GenBank/DDBJ whole genome shotgun (WGS) entry which is preliminary data.</text>
</comment>
<feature type="transmembrane region" description="Helical" evidence="8">
    <location>
        <begin position="95"/>
        <end position="115"/>
    </location>
</feature>
<dbReference type="SUPFAM" id="SSF103473">
    <property type="entry name" value="MFS general substrate transporter"/>
    <property type="match status" value="1"/>
</dbReference>
<comment type="similarity">
    <text evidence="2">Belongs to the major facilitator superfamily. EmrB family.</text>
</comment>
<feature type="transmembrane region" description="Helical" evidence="8">
    <location>
        <begin position="503"/>
        <end position="520"/>
    </location>
</feature>
<keyword evidence="4" id="KW-1003">Cell membrane</keyword>
<organism evidence="10 11">
    <name type="scientific">Novosphingobium olei</name>
    <dbReference type="NCBI Taxonomy" id="2728851"/>
    <lineage>
        <taxon>Bacteria</taxon>
        <taxon>Pseudomonadati</taxon>
        <taxon>Pseudomonadota</taxon>
        <taxon>Alphaproteobacteria</taxon>
        <taxon>Sphingomonadales</taxon>
        <taxon>Sphingomonadaceae</taxon>
        <taxon>Novosphingobium</taxon>
    </lineage>
</organism>
<comment type="subcellular location">
    <subcellularLocation>
        <location evidence="1">Cell membrane</location>
        <topology evidence="1">Multi-pass membrane protein</topology>
    </subcellularLocation>
</comment>
<keyword evidence="7 8" id="KW-0472">Membrane</keyword>
<sequence length="535" mass="57861">MSSLPQRLAGLSQDWSHDPSAMPTARKFTLFGIMAFGQFMALFDIQIVAGSLRDIQAGLSAGPDEISWVQTAYLMAELVMIPLSGYLARAMSTRWLFAFSSGMFTLSSLLCGFAWNIESMIAFRTIQGFTGGAMVPLAFAVGFTIFSGPQRALIPAILGTTAVLGPALGPTAGGLISDALSWHWLFFVNVLPGIAITIAAIILIRVDRAAPALFLTIDWLHFFSMALFLGGLQFVLEEGPRHDWFGDTTIQIAAWLSFVGFVVFLERALFSPNPVVSLKPLLAPNFAFACLFSLVIGFGLFASIYLVPIYLGRVRGFSSLQIGLTVYVVGIAQLVSTFIAASLSQRVDMRWMITVGLLLFAWSNWITSHLTSEWGFWEMFWPQAVRGLSLMLCIVPSVNMALAGVAPKDLGAASGLFNLMRNLGGAIGIATVNTWLQDNTRIAALRFSETLGQARQEAGTALDGLAARFSATTPDPVIAQEMARSEFAQVVGRQALTMAFDNVFLTICWMFLAALVLVPFCRQSGAAPADTSAAH</sequence>
<evidence type="ECO:0000256" key="2">
    <source>
        <dbReference type="ARBA" id="ARBA00008537"/>
    </source>
</evidence>
<feature type="transmembrane region" description="Helical" evidence="8">
    <location>
        <begin position="387"/>
        <end position="406"/>
    </location>
</feature>
<name>A0A7Y0BPA7_9SPHN</name>
<evidence type="ECO:0000256" key="3">
    <source>
        <dbReference type="ARBA" id="ARBA00022448"/>
    </source>
</evidence>
<feature type="transmembrane region" description="Helical" evidence="8">
    <location>
        <begin position="248"/>
        <end position="265"/>
    </location>
</feature>
<dbReference type="GO" id="GO:0005886">
    <property type="term" value="C:plasma membrane"/>
    <property type="evidence" value="ECO:0007669"/>
    <property type="project" value="UniProtKB-SubCell"/>
</dbReference>
<feature type="transmembrane region" description="Helical" evidence="8">
    <location>
        <begin position="182"/>
        <end position="206"/>
    </location>
</feature>
<keyword evidence="5 8" id="KW-0812">Transmembrane</keyword>
<dbReference type="GO" id="GO:0022857">
    <property type="term" value="F:transmembrane transporter activity"/>
    <property type="evidence" value="ECO:0007669"/>
    <property type="project" value="InterPro"/>
</dbReference>
<dbReference type="InterPro" id="IPR020846">
    <property type="entry name" value="MFS_dom"/>
</dbReference>
<dbReference type="EMBL" id="JABBGM010000003">
    <property type="protein sequence ID" value="NML93880.1"/>
    <property type="molecule type" value="Genomic_DNA"/>
</dbReference>
<evidence type="ECO:0000256" key="1">
    <source>
        <dbReference type="ARBA" id="ARBA00004651"/>
    </source>
</evidence>
<feature type="transmembrane region" description="Helical" evidence="8">
    <location>
        <begin position="121"/>
        <end position="146"/>
    </location>
</feature>